<dbReference type="FunFam" id="1.10.287.130:FF:000001">
    <property type="entry name" value="Two-component sensor histidine kinase"/>
    <property type="match status" value="1"/>
</dbReference>
<evidence type="ECO:0000313" key="18">
    <source>
        <dbReference type="Proteomes" id="UP000182761"/>
    </source>
</evidence>
<dbReference type="STRING" id="1586267.GCA_001418685_00007"/>
<evidence type="ECO:0000256" key="1">
    <source>
        <dbReference type="ARBA" id="ARBA00000085"/>
    </source>
</evidence>
<keyword evidence="18" id="KW-1185">Reference proteome</keyword>
<feature type="domain" description="HAMP" evidence="16">
    <location>
        <begin position="178"/>
        <end position="231"/>
    </location>
</feature>
<proteinExistence type="predicted"/>
<evidence type="ECO:0000256" key="10">
    <source>
        <dbReference type="ARBA" id="ARBA00022840"/>
    </source>
</evidence>
<dbReference type="GO" id="GO:0005886">
    <property type="term" value="C:plasma membrane"/>
    <property type="evidence" value="ECO:0007669"/>
    <property type="project" value="UniProtKB-SubCell"/>
</dbReference>
<evidence type="ECO:0000259" key="15">
    <source>
        <dbReference type="PROSITE" id="PS50109"/>
    </source>
</evidence>
<evidence type="ECO:0000256" key="12">
    <source>
        <dbReference type="ARBA" id="ARBA00023012"/>
    </source>
</evidence>
<keyword evidence="6" id="KW-0808">Transferase</keyword>
<dbReference type="PRINTS" id="PR00344">
    <property type="entry name" value="BCTRLSENSOR"/>
</dbReference>
<keyword evidence="10" id="KW-0067">ATP-binding</keyword>
<dbReference type="Pfam" id="PF02518">
    <property type="entry name" value="HATPase_c"/>
    <property type="match status" value="1"/>
</dbReference>
<comment type="subcellular location">
    <subcellularLocation>
        <location evidence="2">Cell membrane</location>
        <topology evidence="2">Multi-pass membrane protein</topology>
    </subcellularLocation>
</comment>
<dbReference type="PANTHER" id="PTHR45528">
    <property type="entry name" value="SENSOR HISTIDINE KINASE CPXA"/>
    <property type="match status" value="1"/>
</dbReference>
<protein>
    <recommendedName>
        <fullName evidence="3">histidine kinase</fullName>
        <ecNumber evidence="3">2.7.13.3</ecNumber>
    </recommendedName>
</protein>
<keyword evidence="11 14" id="KW-1133">Transmembrane helix</keyword>
<dbReference type="PROSITE" id="PS50109">
    <property type="entry name" value="HIS_KIN"/>
    <property type="match status" value="1"/>
</dbReference>
<accession>A0A0X3ALH6</accession>
<evidence type="ECO:0000259" key="16">
    <source>
        <dbReference type="PROSITE" id="PS50885"/>
    </source>
</evidence>
<dbReference type="InterPro" id="IPR003594">
    <property type="entry name" value="HATPase_dom"/>
</dbReference>
<dbReference type="EC" id="2.7.13.3" evidence="3"/>
<dbReference type="OrthoDB" id="594725at2"/>
<evidence type="ECO:0000256" key="9">
    <source>
        <dbReference type="ARBA" id="ARBA00022777"/>
    </source>
</evidence>
<evidence type="ECO:0000256" key="3">
    <source>
        <dbReference type="ARBA" id="ARBA00012438"/>
    </source>
</evidence>
<evidence type="ECO:0000313" key="17">
    <source>
        <dbReference type="EMBL" id="CVK15196.1"/>
    </source>
</evidence>
<dbReference type="InterPro" id="IPR005467">
    <property type="entry name" value="His_kinase_dom"/>
</dbReference>
<dbReference type="GO" id="GO:0000155">
    <property type="term" value="F:phosphorelay sensor kinase activity"/>
    <property type="evidence" value="ECO:0007669"/>
    <property type="project" value="InterPro"/>
</dbReference>
<dbReference type="SUPFAM" id="SSF47384">
    <property type="entry name" value="Homodimeric domain of signal transducing histidine kinase"/>
    <property type="match status" value="1"/>
</dbReference>
<keyword evidence="12" id="KW-0902">Two-component regulatory system</keyword>
<sequence>MKIRTKITLLFSWITATILLIFASIIYYSAKQNRDREFYSLLKKEAITKANLYFKAKVPPQTLQQIYYNNYQTIQEVEVAVYDKEFHLLYHDAVDIDFVKETPEMIHEIYTKGEIKFHQGDWQVIGLTYLFKNDKYIITAAAYDLYGYNELKYLLRNSCIIFIFSILFIILVGYYFSKKALQPIKNLADEMNKISANHLNVRLNIKSKNDELSKLAITFNEMLTRLENSFEAQKNFVSNISHELRTPLAAIIAELELSLHTRKTPKQYRIILENILWDAKKITKLSNNLLDLAKASYDTSIITFKPTRIDEILLDACSHVQQANGKYKTKISFENDSIHDHEIVVIKGNEYLLKVAFINLIENGCKFSEEHICYISISTINSKLQLKFSDHGIGIPPEDIPNIFIPFYRGKNKNFSYGNGIGLSLTEKIIQLHFGTIHVTSQLYQGTIFTIQFSHLN</sequence>
<comment type="catalytic activity">
    <reaction evidence="1">
        <text>ATP + protein L-histidine = ADP + protein N-phospho-L-histidine.</text>
        <dbReference type="EC" id="2.7.13.3"/>
    </reaction>
</comment>
<dbReference type="Pfam" id="PF00512">
    <property type="entry name" value="HisKA"/>
    <property type="match status" value="1"/>
</dbReference>
<organism evidence="17 18">
    <name type="scientific">Apibacter mensalis</name>
    <dbReference type="NCBI Taxonomy" id="1586267"/>
    <lineage>
        <taxon>Bacteria</taxon>
        <taxon>Pseudomonadati</taxon>
        <taxon>Bacteroidota</taxon>
        <taxon>Flavobacteriia</taxon>
        <taxon>Flavobacteriales</taxon>
        <taxon>Weeksellaceae</taxon>
        <taxon>Apibacter</taxon>
    </lineage>
</organism>
<feature type="transmembrane region" description="Helical" evidence="14">
    <location>
        <begin position="7"/>
        <end position="30"/>
    </location>
</feature>
<keyword evidence="4" id="KW-1003">Cell membrane</keyword>
<dbReference type="GO" id="GO:0005524">
    <property type="term" value="F:ATP binding"/>
    <property type="evidence" value="ECO:0007669"/>
    <property type="project" value="UniProtKB-KW"/>
</dbReference>
<dbReference type="InterPro" id="IPR004358">
    <property type="entry name" value="Sig_transdc_His_kin-like_C"/>
</dbReference>
<dbReference type="Gene3D" id="1.10.287.130">
    <property type="match status" value="1"/>
</dbReference>
<dbReference type="Gene3D" id="6.10.340.10">
    <property type="match status" value="1"/>
</dbReference>
<dbReference type="SMART" id="SM00304">
    <property type="entry name" value="HAMP"/>
    <property type="match status" value="1"/>
</dbReference>
<dbReference type="PROSITE" id="PS50885">
    <property type="entry name" value="HAMP"/>
    <property type="match status" value="1"/>
</dbReference>
<keyword evidence="9 17" id="KW-0418">Kinase</keyword>
<evidence type="ECO:0000256" key="8">
    <source>
        <dbReference type="ARBA" id="ARBA00022741"/>
    </source>
</evidence>
<evidence type="ECO:0000256" key="7">
    <source>
        <dbReference type="ARBA" id="ARBA00022692"/>
    </source>
</evidence>
<dbReference type="Proteomes" id="UP000182761">
    <property type="component" value="Unassembled WGS sequence"/>
</dbReference>
<evidence type="ECO:0000256" key="2">
    <source>
        <dbReference type="ARBA" id="ARBA00004651"/>
    </source>
</evidence>
<dbReference type="InterPro" id="IPR003661">
    <property type="entry name" value="HisK_dim/P_dom"/>
</dbReference>
<dbReference type="AlphaFoldDB" id="A0A0X3ALH6"/>
<evidence type="ECO:0000256" key="5">
    <source>
        <dbReference type="ARBA" id="ARBA00022553"/>
    </source>
</evidence>
<evidence type="ECO:0000256" key="4">
    <source>
        <dbReference type="ARBA" id="ARBA00022475"/>
    </source>
</evidence>
<feature type="domain" description="Histidine kinase" evidence="15">
    <location>
        <begin position="239"/>
        <end position="457"/>
    </location>
</feature>
<dbReference type="SUPFAM" id="SSF55874">
    <property type="entry name" value="ATPase domain of HSP90 chaperone/DNA topoisomerase II/histidine kinase"/>
    <property type="match status" value="1"/>
</dbReference>
<dbReference type="CDD" id="cd06225">
    <property type="entry name" value="HAMP"/>
    <property type="match status" value="1"/>
</dbReference>
<keyword evidence="5" id="KW-0597">Phosphoprotein</keyword>
<dbReference type="EMBL" id="FCOR01000001">
    <property type="protein sequence ID" value="CVK15196.1"/>
    <property type="molecule type" value="Genomic_DNA"/>
</dbReference>
<dbReference type="SMART" id="SM00388">
    <property type="entry name" value="HisKA"/>
    <property type="match status" value="1"/>
</dbReference>
<name>A0A0X3ALH6_9FLAO</name>
<evidence type="ECO:0000256" key="13">
    <source>
        <dbReference type="ARBA" id="ARBA00023136"/>
    </source>
</evidence>
<evidence type="ECO:0000256" key="6">
    <source>
        <dbReference type="ARBA" id="ARBA00022679"/>
    </source>
</evidence>
<keyword evidence="8" id="KW-0547">Nucleotide-binding</keyword>
<keyword evidence="7 14" id="KW-0812">Transmembrane</keyword>
<evidence type="ECO:0000256" key="11">
    <source>
        <dbReference type="ARBA" id="ARBA00022989"/>
    </source>
</evidence>
<dbReference type="CDD" id="cd00075">
    <property type="entry name" value="HATPase"/>
    <property type="match status" value="1"/>
</dbReference>
<gene>
    <name evidence="17" type="ORF">Ga0061079_1017</name>
</gene>
<dbReference type="Gene3D" id="3.30.565.10">
    <property type="entry name" value="Histidine kinase-like ATPase, C-terminal domain"/>
    <property type="match status" value="1"/>
</dbReference>
<dbReference type="InterPro" id="IPR003660">
    <property type="entry name" value="HAMP_dom"/>
</dbReference>
<dbReference type="RefSeq" id="WP_055424440.1">
    <property type="nucleotide sequence ID" value="NZ_FCOR01000001.1"/>
</dbReference>
<feature type="transmembrane region" description="Helical" evidence="14">
    <location>
        <begin position="153"/>
        <end position="176"/>
    </location>
</feature>
<dbReference type="Pfam" id="PF00672">
    <property type="entry name" value="HAMP"/>
    <property type="match status" value="1"/>
</dbReference>
<dbReference type="InterPro" id="IPR036097">
    <property type="entry name" value="HisK_dim/P_sf"/>
</dbReference>
<evidence type="ECO:0000256" key="14">
    <source>
        <dbReference type="SAM" id="Phobius"/>
    </source>
</evidence>
<dbReference type="SMART" id="SM00387">
    <property type="entry name" value="HATPase_c"/>
    <property type="match status" value="1"/>
</dbReference>
<dbReference type="InterPro" id="IPR036890">
    <property type="entry name" value="HATPase_C_sf"/>
</dbReference>
<dbReference type="InterPro" id="IPR050398">
    <property type="entry name" value="HssS/ArlS-like"/>
</dbReference>
<dbReference type="SUPFAM" id="SSF158472">
    <property type="entry name" value="HAMP domain-like"/>
    <property type="match status" value="1"/>
</dbReference>
<keyword evidence="13 14" id="KW-0472">Membrane</keyword>
<reference evidence="17 18" key="1">
    <citation type="submission" date="2016-01" db="EMBL/GenBank/DDBJ databases">
        <authorList>
            <person name="McClelland M."/>
            <person name="Jain A."/>
            <person name="Saraogi P."/>
            <person name="Mendelson R."/>
            <person name="Westerman R."/>
            <person name="SanMiguel P."/>
            <person name="Csonka L."/>
        </authorList>
    </citation>
    <scope>NUCLEOTIDE SEQUENCE [LARGE SCALE GENOMIC DNA]</scope>
    <source>
        <strain evidence="17 18">R-53146</strain>
    </source>
</reference>
<dbReference type="PANTHER" id="PTHR45528:SF1">
    <property type="entry name" value="SENSOR HISTIDINE KINASE CPXA"/>
    <property type="match status" value="1"/>
</dbReference>
<dbReference type="CDD" id="cd00082">
    <property type="entry name" value="HisKA"/>
    <property type="match status" value="1"/>
</dbReference>